<sequence>MKPGGVGALGNDTWPILATVVSAIGLATAVSRLLSSGAKEALRLISLLSGTLRMEPESRRESVAGRLSGADAEAFLRNYVKASEAEETDRILRTSKVEVRGD</sequence>
<dbReference type="Proteomes" id="UP001501721">
    <property type="component" value="Unassembled WGS sequence"/>
</dbReference>
<keyword evidence="1" id="KW-1133">Transmembrane helix</keyword>
<keyword evidence="1" id="KW-0812">Transmembrane</keyword>
<protein>
    <submittedName>
        <fullName evidence="2">Uncharacterized protein</fullName>
    </submittedName>
</protein>
<organism evidence="2 3">
    <name type="scientific">Streptomyces graminearus</name>
    <dbReference type="NCBI Taxonomy" id="284030"/>
    <lineage>
        <taxon>Bacteria</taxon>
        <taxon>Bacillati</taxon>
        <taxon>Actinomycetota</taxon>
        <taxon>Actinomycetes</taxon>
        <taxon>Kitasatosporales</taxon>
        <taxon>Streptomycetaceae</taxon>
        <taxon>Streptomyces</taxon>
    </lineage>
</organism>
<reference evidence="2 3" key="1">
    <citation type="journal article" date="2019" name="Int. J. Syst. Evol. Microbiol.">
        <title>The Global Catalogue of Microorganisms (GCM) 10K type strain sequencing project: providing services to taxonomists for standard genome sequencing and annotation.</title>
        <authorList>
            <consortium name="The Broad Institute Genomics Platform"/>
            <consortium name="The Broad Institute Genome Sequencing Center for Infectious Disease"/>
            <person name="Wu L."/>
            <person name="Ma J."/>
        </authorList>
    </citation>
    <scope>NUCLEOTIDE SEQUENCE [LARGE SCALE GENOMIC DNA]</scope>
    <source>
        <strain evidence="2 3">JCM 6923</strain>
    </source>
</reference>
<keyword evidence="3" id="KW-1185">Reference proteome</keyword>
<dbReference type="EMBL" id="BAAATL010000058">
    <property type="protein sequence ID" value="GAA2513447.1"/>
    <property type="molecule type" value="Genomic_DNA"/>
</dbReference>
<evidence type="ECO:0000313" key="3">
    <source>
        <dbReference type="Proteomes" id="UP001501721"/>
    </source>
</evidence>
<evidence type="ECO:0000313" key="2">
    <source>
        <dbReference type="EMBL" id="GAA2513447.1"/>
    </source>
</evidence>
<proteinExistence type="predicted"/>
<accession>A0ABN3N441</accession>
<evidence type="ECO:0000256" key="1">
    <source>
        <dbReference type="SAM" id="Phobius"/>
    </source>
</evidence>
<name>A0ABN3N441_9ACTN</name>
<keyword evidence="1" id="KW-0472">Membrane</keyword>
<gene>
    <name evidence="2" type="ORF">GCM10010422_77330</name>
</gene>
<comment type="caution">
    <text evidence="2">The sequence shown here is derived from an EMBL/GenBank/DDBJ whole genome shotgun (WGS) entry which is preliminary data.</text>
</comment>
<feature type="transmembrane region" description="Helical" evidence="1">
    <location>
        <begin position="14"/>
        <end position="34"/>
    </location>
</feature>